<dbReference type="Proteomes" id="UP001162734">
    <property type="component" value="Chromosome"/>
</dbReference>
<keyword evidence="6" id="KW-0862">Zinc</keyword>
<keyword evidence="5 9" id="KW-0378">Hydrolase</keyword>
<dbReference type="PANTHER" id="PTHR43694:SF1">
    <property type="entry name" value="RIBONUCLEASE J"/>
    <property type="match status" value="1"/>
</dbReference>
<comment type="similarity">
    <text evidence="9">Belongs to the metallo-beta-lactamase superfamily. RNA-metabolizing metallo-beta-lactamase-like family. Bacterial RNase J subfamily.</text>
</comment>
<keyword evidence="8 9" id="KW-0694">RNA-binding</keyword>
<dbReference type="Gene3D" id="3.10.20.580">
    <property type="match status" value="1"/>
</dbReference>
<keyword evidence="2 9" id="KW-0540">Nuclease</keyword>
<proteinExistence type="inferred from homology"/>
<dbReference type="Pfam" id="PF17770">
    <property type="entry name" value="RNase_J_C"/>
    <property type="match status" value="1"/>
</dbReference>
<evidence type="ECO:0000256" key="4">
    <source>
        <dbReference type="ARBA" id="ARBA00022759"/>
    </source>
</evidence>
<dbReference type="Pfam" id="PF22505">
    <property type="entry name" value="RNase_J_b_CASP"/>
    <property type="match status" value="1"/>
</dbReference>
<dbReference type="PROSITE" id="PS01292">
    <property type="entry name" value="UPF0036"/>
    <property type="match status" value="1"/>
</dbReference>
<dbReference type="Pfam" id="PF07521">
    <property type="entry name" value="RMMBL"/>
    <property type="match status" value="1"/>
</dbReference>
<evidence type="ECO:0000256" key="6">
    <source>
        <dbReference type="ARBA" id="ARBA00022833"/>
    </source>
</evidence>
<dbReference type="RefSeq" id="WP_248342184.1">
    <property type="nucleotide sequence ID" value="NZ_AP025592.1"/>
</dbReference>
<name>A0ABM7XD39_9BACT</name>
<dbReference type="InterPro" id="IPR055132">
    <property type="entry name" value="RNase_J_b_CASP"/>
</dbReference>
<evidence type="ECO:0000256" key="7">
    <source>
        <dbReference type="ARBA" id="ARBA00022839"/>
    </source>
</evidence>
<dbReference type="SMART" id="SM00849">
    <property type="entry name" value="Lactamase_B"/>
    <property type="match status" value="1"/>
</dbReference>
<gene>
    <name evidence="9 11" type="primary">rnj</name>
    <name evidence="11" type="ORF">AMPC_29090</name>
</gene>
<dbReference type="InterPro" id="IPR011108">
    <property type="entry name" value="RMMBL"/>
</dbReference>
<dbReference type="InterPro" id="IPR001587">
    <property type="entry name" value="RNase_J_CS"/>
</dbReference>
<keyword evidence="9" id="KW-0698">rRNA processing</keyword>
<evidence type="ECO:0000259" key="10">
    <source>
        <dbReference type="SMART" id="SM00849"/>
    </source>
</evidence>
<keyword evidence="1 9" id="KW-0963">Cytoplasm</keyword>
<reference evidence="12" key="1">
    <citation type="journal article" date="2022" name="Int. J. Syst. Evol. Microbiol.">
        <title>Anaeromyxobacter oryzae sp. nov., Anaeromyxobacter diazotrophicus sp. nov. and Anaeromyxobacter paludicola sp. nov., isolated from paddy soils.</title>
        <authorList>
            <person name="Itoh H."/>
            <person name="Xu Z."/>
            <person name="Mise K."/>
            <person name="Masuda Y."/>
            <person name="Ushijima N."/>
            <person name="Hayakawa C."/>
            <person name="Shiratori Y."/>
            <person name="Senoo K."/>
        </authorList>
    </citation>
    <scope>NUCLEOTIDE SEQUENCE [LARGE SCALE GENOMIC DNA]</scope>
    <source>
        <strain evidence="12">Red630</strain>
    </source>
</reference>
<dbReference type="NCBIfam" id="TIGR00649">
    <property type="entry name" value="MG423"/>
    <property type="match status" value="1"/>
</dbReference>
<dbReference type="CDD" id="cd07714">
    <property type="entry name" value="RNaseJ_MBL-fold"/>
    <property type="match status" value="1"/>
</dbReference>
<dbReference type="HAMAP" id="MF_01491">
    <property type="entry name" value="RNase_J_bact"/>
    <property type="match status" value="1"/>
</dbReference>
<feature type="domain" description="Metallo-beta-lactamase" evidence="10">
    <location>
        <begin position="17"/>
        <end position="212"/>
    </location>
</feature>
<dbReference type="InterPro" id="IPR001279">
    <property type="entry name" value="Metallo-B-lactamas"/>
</dbReference>
<dbReference type="EC" id="3.1.-.-" evidence="9"/>
<dbReference type="Gene3D" id="3.60.15.10">
    <property type="entry name" value="Ribonuclease Z/Hydroxyacylglutathione hydrolase-like"/>
    <property type="match status" value="1"/>
</dbReference>
<evidence type="ECO:0000313" key="12">
    <source>
        <dbReference type="Proteomes" id="UP001162734"/>
    </source>
</evidence>
<dbReference type="InterPro" id="IPR041636">
    <property type="entry name" value="RNase_J_C"/>
</dbReference>
<keyword evidence="7 9" id="KW-0269">Exonuclease</keyword>
<protein>
    <recommendedName>
        <fullName evidence="9">Ribonuclease J</fullName>
        <shortName evidence="9">RNase J</shortName>
        <ecNumber evidence="9">3.1.-.-</ecNumber>
    </recommendedName>
</protein>
<dbReference type="InterPro" id="IPR004613">
    <property type="entry name" value="RNase_J"/>
</dbReference>
<sequence>MAPPVRIAALGGLGEVGMNCTAYECEGRIAVVDCGILFPNENLGVDVIAPDLSWLKERKAQVGAVFVTHGHEDHIGALPFLLRDVPVPVYAPRFALELLRGRCAEMGIAADLREVRPGDVRDLGEGSPLAVEFVSVTHSIPDACALAISTPQGTLVHTGDFKIDETPVSRRGFDLARLEALGREGVRLLLSDSTNAERPGSSLSEAAVAPGLAALFERATRRVFVACFASNIDRIQQVGQAARAEGRRVALLGRSMEQNVRLARELGYLSFAGWQGCTPEEARELPPRELCVVTTGTQGEPRSALARLARGEHPELTVEPGDLVILSSRHIPGNELAIGQVVNDLCRRGAEVVYEGGPRVHVSGHAAEDEQRRLIRTLRPERFVPIHGEYRQLSRHAAHAAAEGVAHRHLLLDGDVLELSDDGARVLPEKLPVGRVYTDREALAGEDIGALVVKDRRLLAEAGLCTVVLVVDKASGEVVRGPDLFAKGVAGFEGTEAELRGEALRAVEELSPQARADVAEVQEALRVAVRRYFRKSGGRRPTVLPVVLEL</sequence>
<evidence type="ECO:0000313" key="11">
    <source>
        <dbReference type="EMBL" id="BDG09796.1"/>
    </source>
</evidence>
<evidence type="ECO:0000256" key="1">
    <source>
        <dbReference type="ARBA" id="ARBA00022490"/>
    </source>
</evidence>
<keyword evidence="3" id="KW-0479">Metal-binding</keyword>
<comment type="subunit">
    <text evidence="9">Homodimer, may be a subunit of the RNA degradosome.</text>
</comment>
<dbReference type="Gene3D" id="3.40.50.10710">
    <property type="entry name" value="Metallo-hydrolase/oxidoreductase"/>
    <property type="match status" value="1"/>
</dbReference>
<comment type="function">
    <text evidence="9">An RNase that has 5'-3' exonuclease and possibly endonuclease activity. Involved in maturation of rRNA and in some organisms also mRNA maturation and/or decay.</text>
</comment>
<dbReference type="PANTHER" id="PTHR43694">
    <property type="entry name" value="RIBONUCLEASE J"/>
    <property type="match status" value="1"/>
</dbReference>
<feature type="binding site" evidence="9">
    <location>
        <begin position="361"/>
        <end position="365"/>
    </location>
    <ligand>
        <name>substrate</name>
    </ligand>
</feature>
<dbReference type="SUPFAM" id="SSF56281">
    <property type="entry name" value="Metallo-hydrolase/oxidoreductase"/>
    <property type="match status" value="1"/>
</dbReference>
<comment type="subcellular location">
    <subcellularLocation>
        <location evidence="9">Cytoplasm</location>
    </subcellularLocation>
</comment>
<evidence type="ECO:0000256" key="2">
    <source>
        <dbReference type="ARBA" id="ARBA00022722"/>
    </source>
</evidence>
<dbReference type="PIRSF" id="PIRSF004803">
    <property type="entry name" value="RnjA"/>
    <property type="match status" value="1"/>
</dbReference>
<organism evidence="11 12">
    <name type="scientific">Anaeromyxobacter paludicola</name>
    <dbReference type="NCBI Taxonomy" id="2918171"/>
    <lineage>
        <taxon>Bacteria</taxon>
        <taxon>Pseudomonadati</taxon>
        <taxon>Myxococcota</taxon>
        <taxon>Myxococcia</taxon>
        <taxon>Myxococcales</taxon>
        <taxon>Cystobacterineae</taxon>
        <taxon>Anaeromyxobacteraceae</taxon>
        <taxon>Anaeromyxobacter</taxon>
    </lineage>
</organism>
<keyword evidence="4 9" id="KW-0255">Endonuclease</keyword>
<dbReference type="EMBL" id="AP025592">
    <property type="protein sequence ID" value="BDG09796.1"/>
    <property type="molecule type" value="Genomic_DNA"/>
</dbReference>
<dbReference type="Pfam" id="PF00753">
    <property type="entry name" value="Lactamase_B"/>
    <property type="match status" value="1"/>
</dbReference>
<dbReference type="InterPro" id="IPR042173">
    <property type="entry name" value="RNase_J_2"/>
</dbReference>
<evidence type="ECO:0000256" key="8">
    <source>
        <dbReference type="ARBA" id="ARBA00022884"/>
    </source>
</evidence>
<evidence type="ECO:0000256" key="3">
    <source>
        <dbReference type="ARBA" id="ARBA00022723"/>
    </source>
</evidence>
<keyword evidence="12" id="KW-1185">Reference proteome</keyword>
<dbReference type="InterPro" id="IPR036866">
    <property type="entry name" value="RibonucZ/Hydroxyglut_hydro"/>
</dbReference>
<dbReference type="InterPro" id="IPR030854">
    <property type="entry name" value="RNase_J_bac"/>
</dbReference>
<accession>A0ABM7XD39</accession>
<evidence type="ECO:0000256" key="5">
    <source>
        <dbReference type="ARBA" id="ARBA00022801"/>
    </source>
</evidence>
<evidence type="ECO:0000256" key="9">
    <source>
        <dbReference type="HAMAP-Rule" id="MF_01491"/>
    </source>
</evidence>